<dbReference type="Proteomes" id="UP001162060">
    <property type="component" value="Unassembled WGS sequence"/>
</dbReference>
<evidence type="ECO:0000313" key="2">
    <source>
        <dbReference type="Proteomes" id="UP001162060"/>
    </source>
</evidence>
<evidence type="ECO:0000313" key="1">
    <source>
        <dbReference type="EMBL" id="CAK7936607.1"/>
    </source>
</evidence>
<protein>
    <recommendedName>
        <fullName evidence="3">Secreted protein</fullName>
    </recommendedName>
</protein>
<gene>
    <name evidence="1" type="ORF">PM001_LOCUS21757</name>
</gene>
<evidence type="ECO:0008006" key="3">
    <source>
        <dbReference type="Google" id="ProtNLM"/>
    </source>
</evidence>
<sequence>MSLAAPKQEASGRICASVATAAVLTSCRQWCPSKAVADCMRQSSNSGMSVLSSSDSRTSSLISPSRCQIYCSFDRVATTALTDGSDIVLRMLKES</sequence>
<comment type="caution">
    <text evidence="1">The sequence shown here is derived from an EMBL/GenBank/DDBJ whole genome shotgun (WGS) entry which is preliminary data.</text>
</comment>
<reference evidence="1" key="1">
    <citation type="submission" date="2024-01" db="EMBL/GenBank/DDBJ databases">
        <authorList>
            <person name="Webb A."/>
        </authorList>
    </citation>
    <scope>NUCLEOTIDE SEQUENCE</scope>
    <source>
        <strain evidence="1">Pm1</strain>
    </source>
</reference>
<proteinExistence type="predicted"/>
<dbReference type="AlphaFoldDB" id="A0AAV1USN7"/>
<dbReference type="PROSITE" id="PS51257">
    <property type="entry name" value="PROKAR_LIPOPROTEIN"/>
    <property type="match status" value="1"/>
</dbReference>
<organism evidence="1 2">
    <name type="scientific">Peronospora matthiolae</name>
    <dbReference type="NCBI Taxonomy" id="2874970"/>
    <lineage>
        <taxon>Eukaryota</taxon>
        <taxon>Sar</taxon>
        <taxon>Stramenopiles</taxon>
        <taxon>Oomycota</taxon>
        <taxon>Peronosporomycetes</taxon>
        <taxon>Peronosporales</taxon>
        <taxon>Peronosporaceae</taxon>
        <taxon>Peronospora</taxon>
    </lineage>
</organism>
<name>A0AAV1USN7_9STRA</name>
<dbReference type="EMBL" id="CAKLBY020000224">
    <property type="protein sequence ID" value="CAK7936607.1"/>
    <property type="molecule type" value="Genomic_DNA"/>
</dbReference>
<accession>A0AAV1USN7</accession>